<reference evidence="2" key="1">
    <citation type="journal article" date="2019" name="Int. J. Syst. Evol. Microbiol.">
        <title>The Global Catalogue of Microorganisms (GCM) 10K type strain sequencing project: providing services to taxonomists for standard genome sequencing and annotation.</title>
        <authorList>
            <consortium name="The Broad Institute Genomics Platform"/>
            <consortium name="The Broad Institute Genome Sequencing Center for Infectious Disease"/>
            <person name="Wu L."/>
            <person name="Ma J."/>
        </authorList>
    </citation>
    <scope>NUCLEOTIDE SEQUENCE [LARGE SCALE GENOMIC DNA]</scope>
    <source>
        <strain evidence="2">JCM 14306</strain>
    </source>
</reference>
<evidence type="ECO:0000313" key="2">
    <source>
        <dbReference type="Proteomes" id="UP001501319"/>
    </source>
</evidence>
<dbReference type="RefSeq" id="WP_344109142.1">
    <property type="nucleotide sequence ID" value="NZ_BAAANE010000003.1"/>
</dbReference>
<evidence type="ECO:0000313" key="1">
    <source>
        <dbReference type="EMBL" id="GAA1624250.1"/>
    </source>
</evidence>
<evidence type="ECO:0008006" key="3">
    <source>
        <dbReference type="Google" id="ProtNLM"/>
    </source>
</evidence>
<organism evidence="1 2">
    <name type="scientific">Kribbella alba</name>
    <dbReference type="NCBI Taxonomy" id="190197"/>
    <lineage>
        <taxon>Bacteria</taxon>
        <taxon>Bacillati</taxon>
        <taxon>Actinomycetota</taxon>
        <taxon>Actinomycetes</taxon>
        <taxon>Propionibacteriales</taxon>
        <taxon>Kribbellaceae</taxon>
        <taxon>Kribbella</taxon>
    </lineage>
</organism>
<proteinExistence type="predicted"/>
<dbReference type="Proteomes" id="UP001501319">
    <property type="component" value="Unassembled WGS sequence"/>
</dbReference>
<protein>
    <recommendedName>
        <fullName evidence="3">Glycosyltransferase family 2 protein</fullName>
    </recommendedName>
</protein>
<name>A0ABP4QVG7_9ACTN</name>
<comment type="caution">
    <text evidence="1">The sequence shown here is derived from an EMBL/GenBank/DDBJ whole genome shotgun (WGS) entry which is preliminary data.</text>
</comment>
<gene>
    <name evidence="1" type="ORF">GCM10009744_09550</name>
</gene>
<accession>A0ABP4QVG7</accession>
<sequence length="416" mass="46178">MSNQTKHVPSHASLLRDVSAVSVSPASSRLDAIVVPAARPSLQRLISLSAQLSVPLVVLCSRQAQADKIAARVEETFGARALIIDVPEKYQLLGHQPLTSHDAFRTASNERSSDLSIKRNLGLVLARLRGWKKILFVDDDIYQLQPRHISRLAGSLDRHPVASMASSEFPDNSVVCHARRLAGLGQDVFVSGAVLGVNTQYPTLSFFPDIYNEDWFFFAQHAAARSLPKIGNVRQDEYQPYADPERAAREELGDVLAEGLYALFNGTLGWDLKDQLNAATSISHWRLFIQDRHSMISETYDRLSAVPYTSDSTDSNEIRDAQRSLRRAAKQLDDTVTPELCVSFIKSWREDEARWHKVMPGIGSALSEREAMNRLELKDWISCGYGSGPESFVSLMAALQSNLSRSSTRRGASVRG</sequence>
<keyword evidence="2" id="KW-1185">Reference proteome</keyword>
<dbReference type="EMBL" id="BAAANE010000003">
    <property type="protein sequence ID" value="GAA1624250.1"/>
    <property type="molecule type" value="Genomic_DNA"/>
</dbReference>